<dbReference type="InterPro" id="IPR007627">
    <property type="entry name" value="RNA_pol_sigma70_r2"/>
</dbReference>
<evidence type="ECO:0000313" key="8">
    <source>
        <dbReference type="EMBL" id="MBB1243146.1"/>
    </source>
</evidence>
<dbReference type="SUPFAM" id="SSF88659">
    <property type="entry name" value="Sigma3 and sigma4 domains of RNA polymerase sigma factors"/>
    <property type="match status" value="1"/>
</dbReference>
<dbReference type="Proteomes" id="UP000766698">
    <property type="component" value="Unassembled WGS sequence"/>
</dbReference>
<comment type="caution">
    <text evidence="8">The sequence shown here is derived from an EMBL/GenBank/DDBJ whole genome shotgun (WGS) entry which is preliminary data.</text>
</comment>
<dbReference type="Pfam" id="PF08281">
    <property type="entry name" value="Sigma70_r4_2"/>
    <property type="match status" value="1"/>
</dbReference>
<dbReference type="SUPFAM" id="SSF88946">
    <property type="entry name" value="Sigma2 domain of RNA polymerase sigma factors"/>
    <property type="match status" value="1"/>
</dbReference>
<feature type="domain" description="RNA polymerase sigma factor 70 region 4 type 2" evidence="7">
    <location>
        <begin position="105"/>
        <end position="154"/>
    </location>
</feature>
<keyword evidence="9" id="KW-1185">Reference proteome</keyword>
<proteinExistence type="inferred from homology"/>
<protein>
    <submittedName>
        <fullName evidence="8">Sigma-70 family RNA polymerase sigma factor</fullName>
    </submittedName>
</protein>
<evidence type="ECO:0000259" key="6">
    <source>
        <dbReference type="Pfam" id="PF04542"/>
    </source>
</evidence>
<keyword evidence="3" id="KW-0731">Sigma factor</keyword>
<dbReference type="Pfam" id="PF04542">
    <property type="entry name" value="Sigma70_r2"/>
    <property type="match status" value="1"/>
</dbReference>
<keyword evidence="2" id="KW-0805">Transcription regulation</keyword>
<reference evidence="9" key="1">
    <citation type="journal article" date="2020" name="Syst. Appl. Microbiol.">
        <title>Streptomyces alkaliterrae sp. nov., isolated from an alkaline soil, and emended descriptions of Streptomyces alkaliphilus, Streptomyces calidiresistens and Streptomyces durbertensis.</title>
        <authorList>
            <person name="Swiecimska M."/>
            <person name="Golinska P."/>
            <person name="Nouioui I."/>
            <person name="Wypij M."/>
            <person name="Rai M."/>
            <person name="Sangal V."/>
            <person name="Goodfellow M."/>
        </authorList>
    </citation>
    <scope>NUCLEOTIDE SEQUENCE [LARGE SCALE GENOMIC DNA]</scope>
    <source>
        <strain evidence="9">DSM 104538</strain>
    </source>
</reference>
<dbReference type="InterPro" id="IPR013325">
    <property type="entry name" value="RNA_pol_sigma_r2"/>
</dbReference>
<dbReference type="InterPro" id="IPR039425">
    <property type="entry name" value="RNA_pol_sigma-70-like"/>
</dbReference>
<dbReference type="PANTHER" id="PTHR43133:SF25">
    <property type="entry name" value="RNA POLYMERASE SIGMA FACTOR RFAY-RELATED"/>
    <property type="match status" value="1"/>
</dbReference>
<keyword evidence="4" id="KW-0804">Transcription</keyword>
<dbReference type="CDD" id="cd06171">
    <property type="entry name" value="Sigma70_r4"/>
    <property type="match status" value="1"/>
</dbReference>
<feature type="region of interest" description="Disordered" evidence="5">
    <location>
        <begin position="164"/>
        <end position="194"/>
    </location>
</feature>
<evidence type="ECO:0000259" key="7">
    <source>
        <dbReference type="Pfam" id="PF08281"/>
    </source>
</evidence>
<sequence length="194" mass="21558">MAGWEQFEAAYRAFYLPVLRFVRRRLPPHLSEDVVAETFVIAWHRWGERRGETLPWLYGIARRVAANARRAQERAGELEGRLRAQRPDDVTPAAEAHALERAKAVRVLAGLPERDREVLMLVSWDGLEPQTAARVMGCSRGAFLVRLHRARRRLEQAIAEDDSRGVVGEGPSCGKGACDEQGHTAGAGAAASQR</sequence>
<accession>A0ABR6ECU2</accession>
<organism evidence="8 9">
    <name type="scientific">Streptomyces durbertensis</name>
    <dbReference type="NCBI Taxonomy" id="2448886"/>
    <lineage>
        <taxon>Bacteria</taxon>
        <taxon>Bacillati</taxon>
        <taxon>Actinomycetota</taxon>
        <taxon>Actinomycetes</taxon>
        <taxon>Kitasatosporales</taxon>
        <taxon>Streptomycetaceae</taxon>
        <taxon>Streptomyces</taxon>
    </lineage>
</organism>
<name>A0ABR6ECU2_9ACTN</name>
<evidence type="ECO:0000256" key="3">
    <source>
        <dbReference type="ARBA" id="ARBA00023082"/>
    </source>
</evidence>
<dbReference type="EMBL" id="WMLF01000055">
    <property type="protein sequence ID" value="MBB1243146.1"/>
    <property type="molecule type" value="Genomic_DNA"/>
</dbReference>
<dbReference type="InterPro" id="IPR013249">
    <property type="entry name" value="RNA_pol_sigma70_r4_t2"/>
</dbReference>
<evidence type="ECO:0000256" key="1">
    <source>
        <dbReference type="ARBA" id="ARBA00010641"/>
    </source>
</evidence>
<feature type="domain" description="RNA polymerase sigma-70 region 2" evidence="6">
    <location>
        <begin position="11"/>
        <end position="74"/>
    </location>
</feature>
<dbReference type="InterPro" id="IPR013324">
    <property type="entry name" value="RNA_pol_sigma_r3/r4-like"/>
</dbReference>
<comment type="similarity">
    <text evidence="1">Belongs to the sigma-70 factor family. ECF subfamily.</text>
</comment>
<evidence type="ECO:0000256" key="4">
    <source>
        <dbReference type="ARBA" id="ARBA00023163"/>
    </source>
</evidence>
<dbReference type="Gene3D" id="1.10.1740.10">
    <property type="match status" value="1"/>
</dbReference>
<evidence type="ECO:0000256" key="2">
    <source>
        <dbReference type="ARBA" id="ARBA00023015"/>
    </source>
</evidence>
<dbReference type="InterPro" id="IPR014284">
    <property type="entry name" value="RNA_pol_sigma-70_dom"/>
</dbReference>
<dbReference type="InterPro" id="IPR036388">
    <property type="entry name" value="WH-like_DNA-bd_sf"/>
</dbReference>
<dbReference type="NCBIfam" id="TIGR02937">
    <property type="entry name" value="sigma70-ECF"/>
    <property type="match status" value="1"/>
</dbReference>
<gene>
    <name evidence="8" type="ORF">GL263_06135</name>
</gene>
<evidence type="ECO:0000256" key="5">
    <source>
        <dbReference type="SAM" id="MobiDB-lite"/>
    </source>
</evidence>
<dbReference type="Gene3D" id="1.10.10.10">
    <property type="entry name" value="Winged helix-like DNA-binding domain superfamily/Winged helix DNA-binding domain"/>
    <property type="match status" value="1"/>
</dbReference>
<evidence type="ECO:0000313" key="9">
    <source>
        <dbReference type="Proteomes" id="UP000766698"/>
    </source>
</evidence>
<dbReference type="PANTHER" id="PTHR43133">
    <property type="entry name" value="RNA POLYMERASE ECF-TYPE SIGMA FACTO"/>
    <property type="match status" value="1"/>
</dbReference>